<sequence>MTSMFRGFGAFAAAGALFAFGTSGCASSPAGDDAELGSISLPLAAEANSGARYQLRNATFQIWSEYYWYDATGAGGEGGFSTTGSDAVSTTTTGGGASGGNTFLTINSEDGDPDASSITVDLERGPYNVRLLPGWHFEKIEGGTATPVEATLLSSQSFYVYVSPHSTTWAQYRFGIGDRAVWLNGKLNIGIDVYEDPDDYYGGYGGYGGGSGYGGAGGDWEGANVSTSTSAGVGGEGGGG</sequence>
<protein>
    <recommendedName>
        <fullName evidence="4">Lipoprotein</fullName>
    </recommendedName>
</protein>
<feature type="chain" id="PRO_5007568002" description="Lipoprotein" evidence="1">
    <location>
        <begin position="20"/>
        <end position="240"/>
    </location>
</feature>
<accession>A0A150RR00</accession>
<evidence type="ECO:0000256" key="1">
    <source>
        <dbReference type="SAM" id="SignalP"/>
    </source>
</evidence>
<reference evidence="2 3" key="1">
    <citation type="submission" date="2014-02" db="EMBL/GenBank/DDBJ databases">
        <title>The small core and large imbalanced accessory genome model reveals a collaborative survival strategy of Sorangium cellulosum strains in nature.</title>
        <authorList>
            <person name="Han K."/>
            <person name="Peng R."/>
            <person name="Blom J."/>
            <person name="Li Y.-Z."/>
        </authorList>
    </citation>
    <scope>NUCLEOTIDE SEQUENCE [LARGE SCALE GENOMIC DNA]</scope>
    <source>
        <strain evidence="2 3">So0011-07</strain>
    </source>
</reference>
<dbReference type="PROSITE" id="PS51257">
    <property type="entry name" value="PROKAR_LIPOPROTEIN"/>
    <property type="match status" value="1"/>
</dbReference>
<dbReference type="AlphaFoldDB" id="A0A150RR00"/>
<dbReference type="Proteomes" id="UP000075635">
    <property type="component" value="Unassembled WGS sequence"/>
</dbReference>
<keyword evidence="1" id="KW-0732">Signal</keyword>
<gene>
    <name evidence="2" type="ORF">BE17_44720</name>
</gene>
<feature type="signal peptide" evidence="1">
    <location>
        <begin position="1"/>
        <end position="19"/>
    </location>
</feature>
<name>A0A150RR00_SORCE</name>
<evidence type="ECO:0008006" key="4">
    <source>
        <dbReference type="Google" id="ProtNLM"/>
    </source>
</evidence>
<comment type="caution">
    <text evidence="2">The sequence shown here is derived from an EMBL/GenBank/DDBJ whole genome shotgun (WGS) entry which is preliminary data.</text>
</comment>
<organism evidence="2 3">
    <name type="scientific">Sorangium cellulosum</name>
    <name type="common">Polyangium cellulosum</name>
    <dbReference type="NCBI Taxonomy" id="56"/>
    <lineage>
        <taxon>Bacteria</taxon>
        <taxon>Pseudomonadati</taxon>
        <taxon>Myxococcota</taxon>
        <taxon>Polyangia</taxon>
        <taxon>Polyangiales</taxon>
        <taxon>Polyangiaceae</taxon>
        <taxon>Sorangium</taxon>
    </lineage>
</organism>
<dbReference type="EMBL" id="JEMB01002251">
    <property type="protein sequence ID" value="KYF82426.1"/>
    <property type="molecule type" value="Genomic_DNA"/>
</dbReference>
<evidence type="ECO:0000313" key="3">
    <source>
        <dbReference type="Proteomes" id="UP000075635"/>
    </source>
</evidence>
<proteinExistence type="predicted"/>
<evidence type="ECO:0000313" key="2">
    <source>
        <dbReference type="EMBL" id="KYF82426.1"/>
    </source>
</evidence>